<comment type="similarity">
    <text evidence="2 3">Belongs to the YajQ family.</text>
</comment>
<dbReference type="InterPro" id="IPR036183">
    <property type="entry name" value="YajQ-like_sf"/>
</dbReference>
<dbReference type="PANTHER" id="PTHR30476">
    <property type="entry name" value="UPF0234 PROTEIN YAJQ"/>
    <property type="match status" value="1"/>
</dbReference>
<dbReference type="NCBIfam" id="NF003819">
    <property type="entry name" value="PRK05412.1"/>
    <property type="match status" value="1"/>
</dbReference>
<dbReference type="Gene3D" id="3.30.70.860">
    <property type="match status" value="1"/>
</dbReference>
<dbReference type="EMBL" id="DVJO01000204">
    <property type="protein sequence ID" value="HIS83781.1"/>
    <property type="molecule type" value="Genomic_DNA"/>
</dbReference>
<reference evidence="4" key="1">
    <citation type="submission" date="2020-10" db="EMBL/GenBank/DDBJ databases">
        <authorList>
            <person name="Gilroy R."/>
        </authorList>
    </citation>
    <scope>NUCLEOTIDE SEQUENCE</scope>
    <source>
        <strain evidence="4">CHK152-2994</strain>
    </source>
</reference>
<proteinExistence type="inferred from homology"/>
<evidence type="ECO:0000313" key="4">
    <source>
        <dbReference type="EMBL" id="HIS83781.1"/>
    </source>
</evidence>
<dbReference type="InterPro" id="IPR007551">
    <property type="entry name" value="YajQ/Smlt4090-like"/>
</dbReference>
<dbReference type="InterPro" id="IPR035570">
    <property type="entry name" value="UPF0234_N"/>
</dbReference>
<dbReference type="Pfam" id="PF04461">
    <property type="entry name" value="YajQ"/>
    <property type="match status" value="1"/>
</dbReference>
<dbReference type="InterPro" id="IPR035571">
    <property type="entry name" value="UPF0234-like_C"/>
</dbReference>
<evidence type="ECO:0000313" key="5">
    <source>
        <dbReference type="Proteomes" id="UP000824139"/>
    </source>
</evidence>
<keyword evidence="1 3" id="KW-0547">Nucleotide-binding</keyword>
<reference evidence="4" key="2">
    <citation type="journal article" date="2021" name="PeerJ">
        <title>Extensive microbial diversity within the chicken gut microbiome revealed by metagenomics and culture.</title>
        <authorList>
            <person name="Gilroy R."/>
            <person name="Ravi A."/>
            <person name="Getino M."/>
            <person name="Pursley I."/>
            <person name="Horton D.L."/>
            <person name="Alikhan N.F."/>
            <person name="Baker D."/>
            <person name="Gharbi K."/>
            <person name="Hall N."/>
            <person name="Watson M."/>
            <person name="Adriaenssens E.M."/>
            <person name="Foster-Nyarko E."/>
            <person name="Jarju S."/>
            <person name="Secka A."/>
            <person name="Antonio M."/>
            <person name="Oren A."/>
            <person name="Chaudhuri R.R."/>
            <person name="La Ragione R."/>
            <person name="Hildebrand F."/>
            <person name="Pallen M.J."/>
        </authorList>
    </citation>
    <scope>NUCLEOTIDE SEQUENCE</scope>
    <source>
        <strain evidence="4">CHK152-2994</strain>
    </source>
</reference>
<accession>A0A9D1K4P8</accession>
<dbReference type="CDD" id="cd11740">
    <property type="entry name" value="YajQ_like"/>
    <property type="match status" value="1"/>
</dbReference>
<dbReference type="Gene3D" id="3.30.70.990">
    <property type="entry name" value="YajQ-like, domain 2"/>
    <property type="match status" value="1"/>
</dbReference>
<dbReference type="AlphaFoldDB" id="A0A9D1K4P8"/>
<comment type="function">
    <text evidence="3">Nucleotide-binding protein.</text>
</comment>
<gene>
    <name evidence="4" type="ORF">IAD41_09290</name>
</gene>
<evidence type="ECO:0000256" key="1">
    <source>
        <dbReference type="ARBA" id="ARBA00022741"/>
    </source>
</evidence>
<sequence>MAKDCSFDVVSEFDKQELLNAVDQAQREISSRFDLKNTNSEIKLEADKSITITTADEMKLRNIYDILQSKLVKRNLSIRILDPQGIENALGGNVRQVYNLRKGLTQELAKKISADIKDMKKKVQASIQGDSVRVSGKDKDDLQEVIKMLRANEEKYDYPLQFTNYR</sequence>
<dbReference type="GO" id="GO:0005829">
    <property type="term" value="C:cytosol"/>
    <property type="evidence" value="ECO:0007669"/>
    <property type="project" value="TreeGrafter"/>
</dbReference>
<comment type="caution">
    <text evidence="4">The sequence shown here is derived from an EMBL/GenBank/DDBJ whole genome shotgun (WGS) entry which is preliminary data.</text>
</comment>
<dbReference type="SUPFAM" id="SSF89963">
    <property type="entry name" value="YajQ-like"/>
    <property type="match status" value="2"/>
</dbReference>
<dbReference type="PANTHER" id="PTHR30476:SF0">
    <property type="entry name" value="UPF0234 PROTEIN YAJQ"/>
    <property type="match status" value="1"/>
</dbReference>
<dbReference type="Proteomes" id="UP000824139">
    <property type="component" value="Unassembled WGS sequence"/>
</dbReference>
<evidence type="ECO:0000256" key="3">
    <source>
        <dbReference type="HAMAP-Rule" id="MF_00632"/>
    </source>
</evidence>
<evidence type="ECO:0000256" key="2">
    <source>
        <dbReference type="ARBA" id="ARBA00093450"/>
    </source>
</evidence>
<dbReference type="HAMAP" id="MF_00632">
    <property type="entry name" value="UPF0234"/>
    <property type="match status" value="1"/>
</dbReference>
<organism evidence="4 5">
    <name type="scientific">Candidatus Scatenecus faecavium</name>
    <dbReference type="NCBI Taxonomy" id="2840915"/>
    <lineage>
        <taxon>Bacteria</taxon>
        <taxon>Candidatus Scatenecus</taxon>
    </lineage>
</organism>
<protein>
    <recommendedName>
        <fullName evidence="3">Nucleotide-binding protein IAD41_09290</fullName>
    </recommendedName>
</protein>
<dbReference type="GO" id="GO:0000166">
    <property type="term" value="F:nucleotide binding"/>
    <property type="evidence" value="ECO:0007669"/>
    <property type="project" value="UniProtKB-UniRule"/>
</dbReference>
<name>A0A9D1K4P8_9BACT</name>